<comment type="caution">
    <text evidence="3">The sequence shown here is derived from an EMBL/GenBank/DDBJ whole genome shotgun (WGS) entry which is preliminary data.</text>
</comment>
<dbReference type="InterPro" id="IPR011042">
    <property type="entry name" value="6-blade_b-propeller_TolB-like"/>
</dbReference>
<dbReference type="EMBL" id="JADBEK010000001">
    <property type="protein sequence ID" value="MBE1583708.1"/>
    <property type="molecule type" value="Genomic_DNA"/>
</dbReference>
<keyword evidence="4" id="KW-1185">Reference proteome</keyword>
<evidence type="ECO:0000313" key="3">
    <source>
        <dbReference type="EMBL" id="MBE1583708.1"/>
    </source>
</evidence>
<dbReference type="PANTHER" id="PTHR10907:SF47">
    <property type="entry name" value="REGUCALCIN"/>
    <property type="match status" value="1"/>
</dbReference>
<protein>
    <submittedName>
        <fullName evidence="3">Sugar lactone lactonase YvrE</fullName>
    </submittedName>
</protein>
<evidence type="ECO:0000313" key="4">
    <source>
        <dbReference type="Proteomes" id="UP000633509"/>
    </source>
</evidence>
<evidence type="ECO:0000259" key="2">
    <source>
        <dbReference type="Pfam" id="PF08450"/>
    </source>
</evidence>
<reference evidence="3 4" key="1">
    <citation type="submission" date="2020-10" db="EMBL/GenBank/DDBJ databases">
        <title>Sequencing the genomes of 1000 actinobacteria strains.</title>
        <authorList>
            <person name="Klenk H.-P."/>
        </authorList>
    </citation>
    <scope>NUCLEOTIDE SEQUENCE [LARGE SCALE GENOMIC DNA]</scope>
    <source>
        <strain evidence="3 4">DSM 43173</strain>
    </source>
</reference>
<evidence type="ECO:0000256" key="1">
    <source>
        <dbReference type="ARBA" id="ARBA00008853"/>
    </source>
</evidence>
<dbReference type="PRINTS" id="PR01790">
    <property type="entry name" value="SMP30FAMILY"/>
</dbReference>
<dbReference type="InterPro" id="IPR013658">
    <property type="entry name" value="SGL"/>
</dbReference>
<dbReference type="Gene3D" id="2.120.10.30">
    <property type="entry name" value="TolB, C-terminal domain"/>
    <property type="match status" value="1"/>
</dbReference>
<comment type="similarity">
    <text evidence="1">Belongs to the SMP-30/CGR1 family.</text>
</comment>
<gene>
    <name evidence="3" type="ORF">H4W80_001966</name>
</gene>
<name>A0ABR9LTY4_9ACTN</name>
<sequence>MTVEVEVAVPGRARVGEGPVWDAGAGRLHWVDIPAGRLHTSDPATGRTTTIELPTLVGAAVPRRGGGFAAATAEGFATVEPDGSMTVRLAILPDGERMNDAKCDRRGRLWAGSTAMDFQPGKGALHVLMPDWTSRVVLDGLALPNGLDWSPDGRTFYLADSVAGEISAFDTEPGSTTISRRRTLFRIPARSGMPDGLTVDAAGCLWVAVWGGDRLARISPDGDLLGEIPMPVHQPSSCAFGGPRLDMLYVTSAREGLELPDGDPAGSVYALDRPGTVGRPSTAFAG</sequence>
<dbReference type="InterPro" id="IPR005511">
    <property type="entry name" value="SMP-30"/>
</dbReference>
<organism evidence="3 4">
    <name type="scientific">Nonomuraea angiospora</name>
    <dbReference type="NCBI Taxonomy" id="46172"/>
    <lineage>
        <taxon>Bacteria</taxon>
        <taxon>Bacillati</taxon>
        <taxon>Actinomycetota</taxon>
        <taxon>Actinomycetes</taxon>
        <taxon>Streptosporangiales</taxon>
        <taxon>Streptosporangiaceae</taxon>
        <taxon>Nonomuraea</taxon>
    </lineage>
</organism>
<accession>A0ABR9LTY4</accession>
<feature type="domain" description="SMP-30/Gluconolactonase/LRE-like region" evidence="2">
    <location>
        <begin position="15"/>
        <end position="254"/>
    </location>
</feature>
<dbReference type="RefSeq" id="WP_192784769.1">
    <property type="nucleotide sequence ID" value="NZ_JADBEK010000001.1"/>
</dbReference>
<proteinExistence type="inferred from homology"/>
<dbReference type="Proteomes" id="UP000633509">
    <property type="component" value="Unassembled WGS sequence"/>
</dbReference>
<dbReference type="SUPFAM" id="SSF63829">
    <property type="entry name" value="Calcium-dependent phosphotriesterase"/>
    <property type="match status" value="1"/>
</dbReference>
<dbReference type="PANTHER" id="PTHR10907">
    <property type="entry name" value="REGUCALCIN"/>
    <property type="match status" value="1"/>
</dbReference>
<dbReference type="Pfam" id="PF08450">
    <property type="entry name" value="SGL"/>
    <property type="match status" value="1"/>
</dbReference>